<sequence>MSEQNENQDTRTGEDRRDSPRVPMRLKVRREGTEGFLDRAGDLSLGGVGWVGEALDPGQAVEVRFALPPSLEEVQVRGEVLPPKAGMSGPVVRVRFLELPVELELAIARHLDEQSKDEPRGAR</sequence>
<evidence type="ECO:0000256" key="1">
    <source>
        <dbReference type="SAM" id="MobiDB-lite"/>
    </source>
</evidence>
<dbReference type="AlphaFoldDB" id="A0A3A8I6Q0"/>
<dbReference type="Gene3D" id="2.40.10.220">
    <property type="entry name" value="predicted glycosyltransferase like domains"/>
    <property type="match status" value="1"/>
</dbReference>
<dbReference type="GO" id="GO:0035438">
    <property type="term" value="F:cyclic-di-GMP binding"/>
    <property type="evidence" value="ECO:0007669"/>
    <property type="project" value="InterPro"/>
</dbReference>
<feature type="compositionally biased region" description="Basic and acidic residues" evidence="1">
    <location>
        <begin position="8"/>
        <end position="20"/>
    </location>
</feature>
<dbReference type="Proteomes" id="UP000563426">
    <property type="component" value="Unassembled WGS sequence"/>
</dbReference>
<dbReference type="InterPro" id="IPR009875">
    <property type="entry name" value="PilZ_domain"/>
</dbReference>
<evidence type="ECO:0000313" key="4">
    <source>
        <dbReference type="Proteomes" id="UP000563426"/>
    </source>
</evidence>
<gene>
    <name evidence="3" type="ORF">HMI49_34990</name>
</gene>
<comment type="caution">
    <text evidence="3">The sequence shown here is derived from an EMBL/GenBank/DDBJ whole genome shotgun (WGS) entry which is preliminary data.</text>
</comment>
<evidence type="ECO:0000313" key="3">
    <source>
        <dbReference type="EMBL" id="NOK38417.1"/>
    </source>
</evidence>
<protein>
    <submittedName>
        <fullName evidence="3">Pilus assembly protein PilZ</fullName>
    </submittedName>
</protein>
<accession>A0A3A8I6Q0</accession>
<feature type="region of interest" description="Disordered" evidence="1">
    <location>
        <begin position="1"/>
        <end position="23"/>
    </location>
</feature>
<dbReference type="EMBL" id="JABFJV010000317">
    <property type="protein sequence ID" value="NOK38417.1"/>
    <property type="molecule type" value="Genomic_DNA"/>
</dbReference>
<proteinExistence type="predicted"/>
<evidence type="ECO:0000259" key="2">
    <source>
        <dbReference type="Pfam" id="PF07238"/>
    </source>
</evidence>
<feature type="domain" description="PilZ" evidence="2">
    <location>
        <begin position="15"/>
        <end position="111"/>
    </location>
</feature>
<dbReference type="Pfam" id="PF07238">
    <property type="entry name" value="PilZ"/>
    <property type="match status" value="1"/>
</dbReference>
<keyword evidence="4" id="KW-1185">Reference proteome</keyword>
<name>A0A3A8I6Q0_9BACT</name>
<reference evidence="3 4" key="1">
    <citation type="submission" date="2020-05" db="EMBL/GenBank/DDBJ databases">
        <authorList>
            <person name="Whitworth D."/>
        </authorList>
    </citation>
    <scope>NUCLEOTIDE SEQUENCE [LARGE SCALE GENOMIC DNA]</scope>
    <source>
        <strain evidence="3 4">AB043B</strain>
    </source>
</reference>
<organism evidence="3 4">
    <name type="scientific">Corallococcus exercitus</name>
    <dbReference type="NCBI Taxonomy" id="2316736"/>
    <lineage>
        <taxon>Bacteria</taxon>
        <taxon>Pseudomonadati</taxon>
        <taxon>Myxococcota</taxon>
        <taxon>Myxococcia</taxon>
        <taxon>Myxococcales</taxon>
        <taxon>Cystobacterineae</taxon>
        <taxon>Myxococcaceae</taxon>
        <taxon>Corallococcus</taxon>
    </lineage>
</organism>
<dbReference type="OrthoDB" id="5511722at2"/>